<name>A0A6C0X1W8_9CAUD</name>
<proteinExistence type="predicted"/>
<sequence>MQDSSRVPVLRMPYALNTEILTGVLSRGKSKVGRLSRYRPLTMCRVAPPMQNTARNIGKLAPTGVVSAGLGSGVPFMIGNAIGGPAVGAASAASTMGAGFAGRELATRMGLRNADVAELLARSGGTLPNASNPAIRDAVIQALIGSQLAAQSNIGGN</sequence>
<protein>
    <submittedName>
        <fullName evidence="1">Structural protein</fullName>
    </submittedName>
</protein>
<reference evidence="1 2" key="1">
    <citation type="submission" date="2020-01" db="EMBL/GenBank/DDBJ databases">
        <authorList>
            <person name="Cicha C.L."/>
            <person name="Wiedenheft B."/>
        </authorList>
    </citation>
    <scope>NUCLEOTIDE SEQUENCE [LARGE SCALE GENOMIC DNA]</scope>
</reference>
<evidence type="ECO:0000313" key="2">
    <source>
        <dbReference type="Proteomes" id="UP000503412"/>
    </source>
</evidence>
<organism evidence="1 2">
    <name type="scientific">Brucella phage EF4</name>
    <dbReference type="NCBI Taxonomy" id="2706778"/>
    <lineage>
        <taxon>Viruses</taxon>
        <taxon>Duplodnaviria</taxon>
        <taxon>Heunggongvirae</taxon>
        <taxon>Uroviricota</taxon>
        <taxon>Caudoviricetes</taxon>
        <taxon>Perisivirus</taxon>
        <taxon>Perisivirus Pr</taxon>
    </lineage>
</organism>
<evidence type="ECO:0000313" key="1">
    <source>
        <dbReference type="EMBL" id="QIC52871.1"/>
    </source>
</evidence>
<dbReference type="Proteomes" id="UP000503412">
    <property type="component" value="Segment"/>
</dbReference>
<accession>A0A6C0X1W8</accession>
<dbReference type="EMBL" id="MT002975">
    <property type="protein sequence ID" value="QIC52871.1"/>
    <property type="molecule type" value="Genomic_DNA"/>
</dbReference>